<dbReference type="OrthoDB" id="2438421at2759"/>
<evidence type="ECO:0000313" key="1">
    <source>
        <dbReference type="EMBL" id="EOB13052.1"/>
    </source>
</evidence>
<reference evidence="1 2" key="1">
    <citation type="journal article" date="2013" name="BMC Genomics">
        <title>Comparative genomics of parasitic silkworm microsporidia reveal an association between genome expansion and host adaptation.</title>
        <authorList>
            <person name="Pan G."/>
            <person name="Xu J."/>
            <person name="Li T."/>
            <person name="Xia Q."/>
            <person name="Liu S.L."/>
            <person name="Zhang G."/>
            <person name="Li S."/>
            <person name="Li C."/>
            <person name="Liu H."/>
            <person name="Yang L."/>
            <person name="Liu T."/>
            <person name="Zhang X."/>
            <person name="Wu Z."/>
            <person name="Fan W."/>
            <person name="Dang X."/>
            <person name="Xiang H."/>
            <person name="Tao M."/>
            <person name="Li Y."/>
            <person name="Hu J."/>
            <person name="Li Z."/>
            <person name="Lin L."/>
            <person name="Luo J."/>
            <person name="Geng L."/>
            <person name="Wang L."/>
            <person name="Long M."/>
            <person name="Wan Y."/>
            <person name="He N."/>
            <person name="Zhang Z."/>
            <person name="Lu C."/>
            <person name="Keeling P.J."/>
            <person name="Wang J."/>
            <person name="Xiang Z."/>
            <person name="Zhou Z."/>
        </authorList>
    </citation>
    <scope>NUCLEOTIDE SEQUENCE [LARGE SCALE GENOMIC DNA]</scope>
    <source>
        <strain evidence="2">CQ1 / CVCC 102059</strain>
    </source>
</reference>
<name>R0KS64_NOSB1</name>
<accession>R0KS64</accession>
<dbReference type="VEuPathDB" id="MicrosporidiaDB:NBO_225g0001"/>
<dbReference type="AlphaFoldDB" id="R0KS64"/>
<dbReference type="HOGENOM" id="CLU_1050078_0_0_1"/>
<organism evidence="1 2">
    <name type="scientific">Nosema bombycis (strain CQ1 / CVCC 102059)</name>
    <name type="common">Microsporidian parasite</name>
    <name type="synonym">Pebrine of silkworm</name>
    <dbReference type="NCBI Taxonomy" id="578461"/>
    <lineage>
        <taxon>Eukaryota</taxon>
        <taxon>Fungi</taxon>
        <taxon>Fungi incertae sedis</taxon>
        <taxon>Microsporidia</taxon>
        <taxon>Nosematidae</taxon>
        <taxon>Nosema</taxon>
    </lineage>
</organism>
<evidence type="ECO:0008006" key="3">
    <source>
        <dbReference type="Google" id="ProtNLM"/>
    </source>
</evidence>
<dbReference type="Proteomes" id="UP000016927">
    <property type="component" value="Unassembled WGS sequence"/>
</dbReference>
<dbReference type="EMBL" id="KB909133">
    <property type="protein sequence ID" value="EOB13052.1"/>
    <property type="molecule type" value="Genomic_DNA"/>
</dbReference>
<gene>
    <name evidence="1" type="ORF">NBO_225g0001</name>
</gene>
<sequence length="265" mass="30278">MNTCLFSQQNFTLHPSSPENPNSSVLLLMECCSEPNFNQKLKIQMTFISEFCPRIMKLIDNLEGTSYPFAHLLWDKLEDLKSSLERQSQEYYDEKTSLCLKDNVENGECMKNMLRLACEKSLNKLSKHMNLNETNEAFFNISQLFSPSVAVSSSTLNISALLDSFSKIPFFHGIPQIELVDGYSNFHRLIRRSIALNEIPNIEDILLAVKLNFPSFAEAALQSIWSPTNSVDAERFFSIYNVVVTDRRTTLKESNVEISTMLSFN</sequence>
<proteinExistence type="predicted"/>
<feature type="non-terminal residue" evidence="1">
    <location>
        <position position="265"/>
    </location>
</feature>
<keyword evidence="2" id="KW-1185">Reference proteome</keyword>
<protein>
    <recommendedName>
        <fullName evidence="3">HAT C-terminal dimerisation domain-containing protein</fullName>
    </recommendedName>
</protein>
<evidence type="ECO:0000313" key="2">
    <source>
        <dbReference type="Proteomes" id="UP000016927"/>
    </source>
</evidence>